<dbReference type="GO" id="GO:0003964">
    <property type="term" value="F:RNA-directed DNA polymerase activity"/>
    <property type="evidence" value="ECO:0007669"/>
    <property type="project" value="UniProtKB-KW"/>
</dbReference>
<keyword evidence="8" id="KW-0378">Hydrolase</keyword>
<evidence type="ECO:0000256" key="3">
    <source>
        <dbReference type="ARBA" id="ARBA00022695"/>
    </source>
</evidence>
<keyword evidence="12" id="KW-0239">DNA-directed DNA polymerase</keyword>
<dbReference type="PANTHER" id="PTHR37984">
    <property type="entry name" value="PROTEIN CBG26694"/>
    <property type="match status" value="1"/>
</dbReference>
<dbReference type="PANTHER" id="PTHR37984:SF5">
    <property type="entry name" value="PROTEIN NYNRIN-LIKE"/>
    <property type="match status" value="1"/>
</dbReference>
<evidence type="ECO:0000256" key="13">
    <source>
        <dbReference type="ARBA" id="ARBA00023125"/>
    </source>
</evidence>
<evidence type="ECO:0000313" key="18">
    <source>
        <dbReference type="Proteomes" id="UP001213000"/>
    </source>
</evidence>
<evidence type="ECO:0000256" key="12">
    <source>
        <dbReference type="ARBA" id="ARBA00022932"/>
    </source>
</evidence>
<feature type="compositionally biased region" description="Polar residues" evidence="15">
    <location>
        <begin position="631"/>
        <end position="644"/>
    </location>
</feature>
<dbReference type="Gene3D" id="3.10.10.10">
    <property type="entry name" value="HIV Type 1 Reverse Transcriptase, subunit A, domain 1"/>
    <property type="match status" value="1"/>
</dbReference>
<dbReference type="InterPro" id="IPR000477">
    <property type="entry name" value="RT_dom"/>
</dbReference>
<keyword evidence="9" id="KW-0460">Magnesium</keyword>
<evidence type="ECO:0000256" key="15">
    <source>
        <dbReference type="SAM" id="MobiDB-lite"/>
    </source>
</evidence>
<keyword evidence="18" id="KW-1185">Reference proteome</keyword>
<keyword evidence="2" id="KW-0808">Transferase</keyword>
<keyword evidence="14" id="KW-0233">DNA recombination</keyword>
<dbReference type="GO" id="GO:0003677">
    <property type="term" value="F:DNA binding"/>
    <property type="evidence" value="ECO:0007669"/>
    <property type="project" value="UniProtKB-KW"/>
</dbReference>
<dbReference type="Proteomes" id="UP001213000">
    <property type="component" value="Unassembled WGS sequence"/>
</dbReference>
<feature type="compositionally biased region" description="Polar residues" evidence="15">
    <location>
        <begin position="560"/>
        <end position="571"/>
    </location>
</feature>
<dbReference type="CDD" id="cd09274">
    <property type="entry name" value="RNase_HI_RT_Ty3"/>
    <property type="match status" value="1"/>
</dbReference>
<dbReference type="EMBL" id="JANIEX010000419">
    <property type="protein sequence ID" value="KAJ3567350.1"/>
    <property type="molecule type" value="Genomic_DNA"/>
</dbReference>
<dbReference type="Gene3D" id="1.10.340.70">
    <property type="match status" value="1"/>
</dbReference>
<dbReference type="GO" id="GO:0004190">
    <property type="term" value="F:aspartic-type endopeptidase activity"/>
    <property type="evidence" value="ECO:0007669"/>
    <property type="project" value="UniProtKB-KW"/>
</dbReference>
<dbReference type="InterPro" id="IPR041588">
    <property type="entry name" value="Integrase_H2C2"/>
</dbReference>
<dbReference type="Gene3D" id="2.40.70.10">
    <property type="entry name" value="Acid Proteases"/>
    <property type="match status" value="1"/>
</dbReference>
<dbReference type="AlphaFoldDB" id="A0AAD5VR28"/>
<name>A0AAD5VR28_9AGAR</name>
<dbReference type="CDD" id="cd00303">
    <property type="entry name" value="retropepsin_like"/>
    <property type="match status" value="1"/>
</dbReference>
<keyword evidence="10" id="KW-0229">DNA integration</keyword>
<keyword evidence="11" id="KW-0695">RNA-directed DNA polymerase</keyword>
<dbReference type="Pfam" id="PF17921">
    <property type="entry name" value="Integrase_H2C2"/>
    <property type="match status" value="1"/>
</dbReference>
<dbReference type="InterPro" id="IPR056924">
    <property type="entry name" value="SH3_Tf2-1"/>
</dbReference>
<dbReference type="SUPFAM" id="SSF56672">
    <property type="entry name" value="DNA/RNA polymerases"/>
    <property type="match status" value="1"/>
</dbReference>
<evidence type="ECO:0000256" key="6">
    <source>
        <dbReference type="ARBA" id="ARBA00022750"/>
    </source>
</evidence>
<feature type="domain" description="Reverse transcriptase" evidence="16">
    <location>
        <begin position="140"/>
        <end position="321"/>
    </location>
</feature>
<dbReference type="GO" id="GO:0015074">
    <property type="term" value="P:DNA integration"/>
    <property type="evidence" value="ECO:0007669"/>
    <property type="project" value="UniProtKB-KW"/>
</dbReference>
<dbReference type="Pfam" id="PF00078">
    <property type="entry name" value="RVT_1"/>
    <property type="match status" value="1"/>
</dbReference>
<dbReference type="PROSITE" id="PS50878">
    <property type="entry name" value="RT_POL"/>
    <property type="match status" value="1"/>
</dbReference>
<evidence type="ECO:0000259" key="16">
    <source>
        <dbReference type="PROSITE" id="PS50878"/>
    </source>
</evidence>
<keyword evidence="7" id="KW-0255">Endonuclease</keyword>
<dbReference type="GO" id="GO:0046872">
    <property type="term" value="F:metal ion binding"/>
    <property type="evidence" value="ECO:0007669"/>
    <property type="project" value="UniProtKB-KW"/>
</dbReference>
<evidence type="ECO:0000256" key="5">
    <source>
        <dbReference type="ARBA" id="ARBA00022723"/>
    </source>
</evidence>
<evidence type="ECO:0000256" key="11">
    <source>
        <dbReference type="ARBA" id="ARBA00022918"/>
    </source>
</evidence>
<dbReference type="Pfam" id="PF24626">
    <property type="entry name" value="SH3_Tf2-1"/>
    <property type="match status" value="1"/>
</dbReference>
<accession>A0AAD5VR28</accession>
<keyword evidence="13" id="KW-0238">DNA-binding</keyword>
<dbReference type="GO" id="GO:0006310">
    <property type="term" value="P:DNA recombination"/>
    <property type="evidence" value="ECO:0007669"/>
    <property type="project" value="UniProtKB-KW"/>
</dbReference>
<evidence type="ECO:0000256" key="7">
    <source>
        <dbReference type="ARBA" id="ARBA00022759"/>
    </source>
</evidence>
<dbReference type="GO" id="GO:0003887">
    <property type="term" value="F:DNA-directed DNA polymerase activity"/>
    <property type="evidence" value="ECO:0007669"/>
    <property type="project" value="UniProtKB-KW"/>
</dbReference>
<evidence type="ECO:0000256" key="1">
    <source>
        <dbReference type="ARBA" id="ARBA00022670"/>
    </source>
</evidence>
<proteinExistence type="predicted"/>
<protein>
    <recommendedName>
        <fullName evidence="16">Reverse transcriptase domain-containing protein</fullName>
    </recommendedName>
</protein>
<comment type="caution">
    <text evidence="17">The sequence shown here is derived from an EMBL/GenBank/DDBJ whole genome shotgun (WGS) entry which is preliminary data.</text>
</comment>
<keyword evidence="5" id="KW-0479">Metal-binding</keyword>
<evidence type="ECO:0000256" key="14">
    <source>
        <dbReference type="ARBA" id="ARBA00023172"/>
    </source>
</evidence>
<dbReference type="InterPro" id="IPR021109">
    <property type="entry name" value="Peptidase_aspartic_dom_sf"/>
</dbReference>
<evidence type="ECO:0000256" key="2">
    <source>
        <dbReference type="ARBA" id="ARBA00022679"/>
    </source>
</evidence>
<feature type="compositionally biased region" description="Basic and acidic residues" evidence="15">
    <location>
        <begin position="592"/>
        <end position="604"/>
    </location>
</feature>
<dbReference type="CDD" id="cd01647">
    <property type="entry name" value="RT_LTR"/>
    <property type="match status" value="1"/>
</dbReference>
<keyword evidence="4" id="KW-0540">Nuclease</keyword>
<keyword evidence="1" id="KW-0645">Protease</keyword>
<dbReference type="InterPro" id="IPR050951">
    <property type="entry name" value="Retrovirus_Pol_polyprotein"/>
</dbReference>
<dbReference type="GO" id="GO:0006508">
    <property type="term" value="P:proteolysis"/>
    <property type="evidence" value="ECO:0007669"/>
    <property type="project" value="UniProtKB-KW"/>
</dbReference>
<dbReference type="InterPro" id="IPR043128">
    <property type="entry name" value="Rev_trsase/Diguanyl_cyclase"/>
</dbReference>
<sequence>MAVQGLRTKVNYGTKVPIQYQEIKEDHYFDIINLSNYDLILGTPFLYQHKISICLEPPAVVVRSVHSVPMHGERVTKLSSQSMSKICKKTMDTPLPPLHEINHKILLIDPHKSYLWHTLKCPDKLQELWNIKKDAYICSGCWELYLTRNAVPMLLLPKLTKPGKPLKLWTVMDLRQRNKNTHKLSLPLPDNEGILRSFANAKYRLMIDLLDTYEQIRVKPEHVERTTMNTPSGTMVSHVMQQGDCNTSATFQMIMTRIFKPYLGRELSNLLDDLMVDTQTLKEHIKICMKVIDLLEENHFWVNPNKLHFLEKEFNVLGHIVNDDRIMMDPHKVDALAKWKMPMNRDLLRGFLGPAGYLVDNIDCWEFTHQRAFQEIKDRAIACKGVHYGCLTGIAGVANQGENWKDGHVAAFFSTKLKPAQQNYLVHKIELLAGWYTDHKGLIHLLKQQNLSGRQARWMEKMNQFDFKVIYIPGAENILSDALSHMYSNDGPGTVRAPSEYTYYDIVDVDRMPQHLVTMPLLVGSEGEAKLMVLTRSWVQQVIPDESVPVEERMEGGSTSGTKKTSQNTEQNNKDESKLTIRLPTQPPGIEKATKQTSIERREDNEDATGITQPISADVTRQDNNRRTRNLGANTDTHSHTMTTHVDNTPLINILARGSHLGTKKTLMHLRDVFWWKDMAKDVARFCKLCMTCMRSKPTNHKPYGLLNPLQVPTYPWENIGIDFVGPLPESSNRNATFNAITMIIDRLTVKSTSFTWPTKIHWTKLKMSSAYHPESDGSTEQAIQLVDQLLWNSQSMPLDWRHSCGMILRKKNIPDIISHCVKEVRNANRRCVPSPFTEGDLVYISTKNMSFPKGLARKLVPKFVGPYKITQDFRNNSYKVKISPEMTQRGHLDHQVWDFEETNKEWAVKSIRSHSGSGPNILFKVKWSSGNVIWLPYYQVSHLVAFDHYLNLAGVNGISRLKNSRKGMAEGDLQVSLGFLAFESDIEEISQSTEICMNNGYINPLATTSPIQLPLTSNAHLFFQLKVIILYIMSDDSTFRELPKAIIHELNHPRICIRLPRGVTINFECPC</sequence>
<dbReference type="Gene3D" id="3.30.70.270">
    <property type="match status" value="1"/>
</dbReference>
<dbReference type="GO" id="GO:0004519">
    <property type="term" value="F:endonuclease activity"/>
    <property type="evidence" value="ECO:0007669"/>
    <property type="project" value="UniProtKB-KW"/>
</dbReference>
<keyword evidence="3" id="KW-0548">Nucleotidyltransferase</keyword>
<feature type="region of interest" description="Disordered" evidence="15">
    <location>
        <begin position="547"/>
        <end position="644"/>
    </location>
</feature>
<dbReference type="InterPro" id="IPR012337">
    <property type="entry name" value="RNaseH-like_sf"/>
</dbReference>
<gene>
    <name evidence="17" type="ORF">NP233_g6423</name>
</gene>
<evidence type="ECO:0000313" key="17">
    <source>
        <dbReference type="EMBL" id="KAJ3567350.1"/>
    </source>
</evidence>
<reference evidence="17" key="1">
    <citation type="submission" date="2022-07" db="EMBL/GenBank/DDBJ databases">
        <title>Genome Sequence of Leucocoprinus birnbaumii.</title>
        <authorList>
            <person name="Buettner E."/>
        </authorList>
    </citation>
    <scope>NUCLEOTIDE SEQUENCE</scope>
    <source>
        <strain evidence="17">VT141</strain>
    </source>
</reference>
<evidence type="ECO:0000256" key="8">
    <source>
        <dbReference type="ARBA" id="ARBA00022801"/>
    </source>
</evidence>
<evidence type="ECO:0000256" key="4">
    <source>
        <dbReference type="ARBA" id="ARBA00022722"/>
    </source>
</evidence>
<organism evidence="17 18">
    <name type="scientific">Leucocoprinus birnbaumii</name>
    <dbReference type="NCBI Taxonomy" id="56174"/>
    <lineage>
        <taxon>Eukaryota</taxon>
        <taxon>Fungi</taxon>
        <taxon>Dikarya</taxon>
        <taxon>Basidiomycota</taxon>
        <taxon>Agaricomycotina</taxon>
        <taxon>Agaricomycetes</taxon>
        <taxon>Agaricomycetidae</taxon>
        <taxon>Agaricales</taxon>
        <taxon>Agaricineae</taxon>
        <taxon>Agaricaceae</taxon>
        <taxon>Leucocoprinus</taxon>
    </lineage>
</organism>
<dbReference type="InterPro" id="IPR043502">
    <property type="entry name" value="DNA/RNA_pol_sf"/>
</dbReference>
<evidence type="ECO:0000256" key="9">
    <source>
        <dbReference type="ARBA" id="ARBA00022842"/>
    </source>
</evidence>
<evidence type="ECO:0000256" key="10">
    <source>
        <dbReference type="ARBA" id="ARBA00022908"/>
    </source>
</evidence>
<keyword evidence="6" id="KW-0064">Aspartyl protease</keyword>
<dbReference type="SUPFAM" id="SSF53098">
    <property type="entry name" value="Ribonuclease H-like"/>
    <property type="match status" value="1"/>
</dbReference>